<dbReference type="WBParaSite" id="TASK_0000203901-mRNA-1">
    <property type="protein sequence ID" value="TASK_0000203901-mRNA-1"/>
    <property type="gene ID" value="TASK_0000203901"/>
</dbReference>
<sequence>MTYLSAGVNNTAPAIVTTIIHSPSIPPSLNSLPQPPLLQAPVCFPPTLLVFTSHPFASSHSHSSALSAIAQMTALASAPSIPSTAALLRVTMTWNTRWNLISLISDVTGEFPFHPSTLSHLLFCMNIALNCFVVLVDGPGSCCSCYSVTTRFSMKLNNRNMVHGAALTCKSPPSTAAASAATATHDQHQQWSRWTHLLAHSGRIPRPIATVANTISKPPVVSSMLSNKPSFGVSKPTPAGKPESELNDSTVPPFVAAPTSVATAAASYSTDTSSADSMMTATTTAPPSSS</sequence>
<dbReference type="EMBL" id="UYRS01000902">
    <property type="protein sequence ID" value="VDK24191.1"/>
    <property type="molecule type" value="Genomic_DNA"/>
</dbReference>
<gene>
    <name evidence="2" type="ORF">TASK_LOCUS2040</name>
</gene>
<protein>
    <submittedName>
        <fullName evidence="2 4">Uncharacterized protein</fullName>
    </submittedName>
</protein>
<name>A0A0R3VX95_TAEAS</name>
<reference evidence="2 3" key="2">
    <citation type="submission" date="2018-11" db="EMBL/GenBank/DDBJ databases">
        <authorList>
            <consortium name="Pathogen Informatics"/>
        </authorList>
    </citation>
    <scope>NUCLEOTIDE SEQUENCE [LARGE SCALE GENOMIC DNA]</scope>
</reference>
<evidence type="ECO:0000256" key="1">
    <source>
        <dbReference type="SAM" id="MobiDB-lite"/>
    </source>
</evidence>
<evidence type="ECO:0000313" key="4">
    <source>
        <dbReference type="WBParaSite" id="TASK_0000203901-mRNA-1"/>
    </source>
</evidence>
<accession>A0A0R3VX95</accession>
<proteinExistence type="predicted"/>
<keyword evidence="3" id="KW-1185">Reference proteome</keyword>
<evidence type="ECO:0000313" key="3">
    <source>
        <dbReference type="Proteomes" id="UP000282613"/>
    </source>
</evidence>
<feature type="region of interest" description="Disordered" evidence="1">
    <location>
        <begin position="266"/>
        <end position="290"/>
    </location>
</feature>
<reference evidence="4" key="1">
    <citation type="submission" date="2017-02" db="UniProtKB">
        <authorList>
            <consortium name="WormBaseParasite"/>
        </authorList>
    </citation>
    <scope>IDENTIFICATION</scope>
</reference>
<evidence type="ECO:0000313" key="2">
    <source>
        <dbReference type="EMBL" id="VDK24191.1"/>
    </source>
</evidence>
<dbReference type="STRING" id="60517.A0A0R3VX95"/>
<organism evidence="4">
    <name type="scientific">Taenia asiatica</name>
    <name type="common">Asian tapeworm</name>
    <dbReference type="NCBI Taxonomy" id="60517"/>
    <lineage>
        <taxon>Eukaryota</taxon>
        <taxon>Metazoa</taxon>
        <taxon>Spiralia</taxon>
        <taxon>Lophotrochozoa</taxon>
        <taxon>Platyhelminthes</taxon>
        <taxon>Cestoda</taxon>
        <taxon>Eucestoda</taxon>
        <taxon>Cyclophyllidea</taxon>
        <taxon>Taeniidae</taxon>
        <taxon>Taenia</taxon>
    </lineage>
</organism>
<dbReference type="Proteomes" id="UP000282613">
    <property type="component" value="Unassembled WGS sequence"/>
</dbReference>
<dbReference type="AlphaFoldDB" id="A0A0R3VX95"/>
<feature type="region of interest" description="Disordered" evidence="1">
    <location>
        <begin position="226"/>
        <end position="254"/>
    </location>
</feature>